<dbReference type="AlphaFoldDB" id="A0A556A819"/>
<comment type="similarity">
    <text evidence="1">Belongs to the UPF0065 (bug) family.</text>
</comment>
<keyword evidence="3" id="KW-1185">Reference proteome</keyword>
<dbReference type="Pfam" id="PF03401">
    <property type="entry name" value="TctC"/>
    <property type="match status" value="1"/>
</dbReference>
<accession>A0A556A819</accession>
<dbReference type="PIRSF" id="PIRSF017082">
    <property type="entry name" value="YflP"/>
    <property type="match status" value="1"/>
</dbReference>
<dbReference type="PANTHER" id="PTHR42928">
    <property type="entry name" value="TRICARBOXYLATE-BINDING PROTEIN"/>
    <property type="match status" value="1"/>
</dbReference>
<dbReference type="InterPro" id="IPR005064">
    <property type="entry name" value="BUG"/>
</dbReference>
<dbReference type="OrthoDB" id="8627412at2"/>
<protein>
    <submittedName>
        <fullName evidence="2">Tripartite tricarboxylate transporter substrate binding protein</fullName>
    </submittedName>
</protein>
<dbReference type="CDD" id="cd07012">
    <property type="entry name" value="PBP2_Bug_TTT"/>
    <property type="match status" value="1"/>
</dbReference>
<evidence type="ECO:0000313" key="2">
    <source>
        <dbReference type="EMBL" id="TSH89038.1"/>
    </source>
</evidence>
<dbReference type="Proteomes" id="UP000318405">
    <property type="component" value="Unassembled WGS sequence"/>
</dbReference>
<sequence length="319" mass="33642">MKRRAFVCAAGAAVGFGAARIAWGQSDYPARVIRIVVPYPAGSGPDMLGRLVAQQLQKIFGRSVVVENRAGALGVVGTMEVARAAADGYSLALATNTTHAANVALYKDAGYHPLRDFAPVVRLCTGPMMLLVRSESPYADVAALQADANRSFSVGYGSAASQVAAAKLARGASLNVVNAAYKGIPAAVTDMLGGHIDYTFADLPVAVPLIQSGRARALAVTADRRLAELPDIPTLGESVRDADVMGWQGIVAPSGTPPAVLAKLEDAFRKAFQDSDFVGQVKAMHQTVAPLYGSDFETFITREIERWKQDAQLAGIEPQ</sequence>
<comment type="caution">
    <text evidence="2">The sequence shown here is derived from an EMBL/GenBank/DDBJ whole genome shotgun (WGS) entry which is preliminary data.</text>
</comment>
<dbReference type="Gene3D" id="3.40.190.10">
    <property type="entry name" value="Periplasmic binding protein-like II"/>
    <property type="match status" value="1"/>
</dbReference>
<dbReference type="Gene3D" id="3.40.190.150">
    <property type="entry name" value="Bordetella uptake gene, domain 1"/>
    <property type="match status" value="1"/>
</dbReference>
<proteinExistence type="inferred from homology"/>
<reference evidence="2 3" key="1">
    <citation type="submission" date="2019-07" db="EMBL/GenBank/DDBJ databases">
        <title>Qingshengfaniella alkalisoli gen. nov., sp. nov., isolated from saline soil.</title>
        <authorList>
            <person name="Xu L."/>
            <person name="Huang X.-X."/>
            <person name="Sun J.-Q."/>
        </authorList>
    </citation>
    <scope>NUCLEOTIDE SEQUENCE [LARGE SCALE GENOMIC DNA]</scope>
    <source>
        <strain evidence="2 3">DSM 27279</strain>
    </source>
</reference>
<dbReference type="InterPro" id="IPR042100">
    <property type="entry name" value="Bug_dom1"/>
</dbReference>
<organism evidence="2 3">
    <name type="scientific">Verticiella sediminum</name>
    <dbReference type="NCBI Taxonomy" id="1247510"/>
    <lineage>
        <taxon>Bacteria</taxon>
        <taxon>Pseudomonadati</taxon>
        <taxon>Pseudomonadota</taxon>
        <taxon>Betaproteobacteria</taxon>
        <taxon>Burkholderiales</taxon>
        <taxon>Alcaligenaceae</taxon>
        <taxon>Verticiella</taxon>
    </lineage>
</organism>
<evidence type="ECO:0000313" key="3">
    <source>
        <dbReference type="Proteomes" id="UP000318405"/>
    </source>
</evidence>
<dbReference type="SUPFAM" id="SSF53850">
    <property type="entry name" value="Periplasmic binding protein-like II"/>
    <property type="match status" value="1"/>
</dbReference>
<gene>
    <name evidence="2" type="ORF">FOZ76_25830</name>
</gene>
<dbReference type="EMBL" id="VLTJ01000042">
    <property type="protein sequence ID" value="TSH89038.1"/>
    <property type="molecule type" value="Genomic_DNA"/>
</dbReference>
<evidence type="ECO:0000256" key="1">
    <source>
        <dbReference type="ARBA" id="ARBA00006987"/>
    </source>
</evidence>
<name>A0A556A819_9BURK</name>
<dbReference type="PANTHER" id="PTHR42928:SF5">
    <property type="entry name" value="BLR1237 PROTEIN"/>
    <property type="match status" value="1"/>
</dbReference>
<dbReference type="RefSeq" id="WP_143951154.1">
    <property type="nucleotide sequence ID" value="NZ_BAABMB010000005.1"/>
</dbReference>